<keyword evidence="4 8" id="KW-0808">Transferase</keyword>
<dbReference type="InterPro" id="IPR010969">
    <property type="entry name" value="Cys_dSase-rel_unknwn_funct"/>
</dbReference>
<dbReference type="GO" id="GO:0031071">
    <property type="term" value="F:cysteine desulfurase activity"/>
    <property type="evidence" value="ECO:0007669"/>
    <property type="project" value="UniProtKB-EC"/>
</dbReference>
<dbReference type="PATRIC" id="fig|1121318.3.peg.1460"/>
<dbReference type="SUPFAM" id="SSF53383">
    <property type="entry name" value="PLP-dependent transferases"/>
    <property type="match status" value="1"/>
</dbReference>
<feature type="domain" description="Aminotransferase class V" evidence="7">
    <location>
        <begin position="2"/>
        <end position="368"/>
    </location>
</feature>
<evidence type="ECO:0000259" key="7">
    <source>
        <dbReference type="Pfam" id="PF00266"/>
    </source>
</evidence>
<dbReference type="InterPro" id="IPR010970">
    <property type="entry name" value="Cys_dSase_SufS"/>
</dbReference>
<evidence type="ECO:0000256" key="4">
    <source>
        <dbReference type="ARBA" id="ARBA00022679"/>
    </source>
</evidence>
<comment type="similarity">
    <text evidence="2">Belongs to the class-V pyridoxal-phosphate-dependent aminotransferase family. Csd subfamily.</text>
</comment>
<dbReference type="InterPro" id="IPR015424">
    <property type="entry name" value="PyrdxlP-dep_Trfase"/>
</dbReference>
<dbReference type="PANTHER" id="PTHR43586:SF4">
    <property type="entry name" value="ISOPENICILLIN N EPIMERASE"/>
    <property type="match status" value="1"/>
</dbReference>
<comment type="caution">
    <text evidence="8">The sequence shown here is derived from an EMBL/GenBank/DDBJ whole genome shotgun (WGS) entry which is preliminary data.</text>
</comment>
<dbReference type="AlphaFoldDB" id="A0A0L6ZBB2"/>
<keyword evidence="5" id="KW-0663">Pyridoxal phosphate</keyword>
<dbReference type="Gene3D" id="3.40.640.10">
    <property type="entry name" value="Type I PLP-dependent aspartate aminotransferase-like (Major domain)"/>
    <property type="match status" value="1"/>
</dbReference>
<comment type="catalytic activity">
    <reaction evidence="6">
        <text>(sulfur carrier)-H + L-cysteine = (sulfur carrier)-SH + L-alanine</text>
        <dbReference type="Rhea" id="RHEA:43892"/>
        <dbReference type="Rhea" id="RHEA-COMP:14737"/>
        <dbReference type="Rhea" id="RHEA-COMP:14739"/>
        <dbReference type="ChEBI" id="CHEBI:29917"/>
        <dbReference type="ChEBI" id="CHEBI:35235"/>
        <dbReference type="ChEBI" id="CHEBI:57972"/>
        <dbReference type="ChEBI" id="CHEBI:64428"/>
        <dbReference type="EC" id="2.8.1.7"/>
    </reaction>
</comment>
<protein>
    <recommendedName>
        <fullName evidence="3">cysteine desulfurase</fullName>
        <ecNumber evidence="3">2.8.1.7</ecNumber>
    </recommendedName>
</protein>
<dbReference type="InterPro" id="IPR000192">
    <property type="entry name" value="Aminotrans_V_dom"/>
</dbReference>
<organism evidence="8 9">
    <name type="scientific">Clostridium homopropionicum DSM 5847</name>
    <dbReference type="NCBI Taxonomy" id="1121318"/>
    <lineage>
        <taxon>Bacteria</taxon>
        <taxon>Bacillati</taxon>
        <taxon>Bacillota</taxon>
        <taxon>Clostridia</taxon>
        <taxon>Eubacteriales</taxon>
        <taxon>Clostridiaceae</taxon>
        <taxon>Clostridium</taxon>
    </lineage>
</organism>
<dbReference type="NCBIfam" id="TIGR01977">
    <property type="entry name" value="am_tr_V_EF2568"/>
    <property type="match status" value="1"/>
</dbReference>
<dbReference type="CDD" id="cd06453">
    <property type="entry name" value="SufS_like"/>
    <property type="match status" value="1"/>
</dbReference>
<dbReference type="PANTHER" id="PTHR43586">
    <property type="entry name" value="CYSTEINE DESULFURASE"/>
    <property type="match status" value="1"/>
</dbReference>
<keyword evidence="9" id="KW-1185">Reference proteome</keyword>
<dbReference type="GO" id="GO:0030170">
    <property type="term" value="F:pyridoxal phosphate binding"/>
    <property type="evidence" value="ECO:0007669"/>
    <property type="project" value="InterPro"/>
</dbReference>
<evidence type="ECO:0000256" key="1">
    <source>
        <dbReference type="ARBA" id="ARBA00001933"/>
    </source>
</evidence>
<evidence type="ECO:0000256" key="5">
    <source>
        <dbReference type="ARBA" id="ARBA00022898"/>
    </source>
</evidence>
<dbReference type="Pfam" id="PF00266">
    <property type="entry name" value="Aminotran_5"/>
    <property type="match status" value="1"/>
</dbReference>
<evidence type="ECO:0000313" key="9">
    <source>
        <dbReference type="Proteomes" id="UP000037043"/>
    </source>
</evidence>
<reference evidence="9" key="1">
    <citation type="submission" date="2015-08" db="EMBL/GenBank/DDBJ databases">
        <title>Genome sequence of the strict anaerobe Clostridium homopropionicum LuHBu1 (DSM 5847T).</title>
        <authorList>
            <person name="Poehlein A."/>
            <person name="Beck M."/>
            <person name="Schiel-Bengelsdorf B."/>
            <person name="Bengelsdorf F.R."/>
            <person name="Daniel R."/>
            <person name="Duerre P."/>
        </authorList>
    </citation>
    <scope>NUCLEOTIDE SEQUENCE [LARGE SCALE GENOMIC DNA]</scope>
    <source>
        <strain evidence="9">DSM 5847</strain>
    </source>
</reference>
<evidence type="ECO:0000256" key="3">
    <source>
        <dbReference type="ARBA" id="ARBA00012239"/>
    </source>
</evidence>
<sequence length="380" mass="42111">MIYFDNAATSFPKPTSVYDSVDYCLRNYCSNPNRGSHNLSIKCELKIIECRERLAKLLNVDDPMQIVFTSNATDSLNIAIKGALKPGDHVITTMIEHNSVLRPLESLKKIGIETTFLPVDLYGYISIDDIKNSIKKNTKAIIINHGSNVLGTIQDIEVIGRLSKSLGILLIVDGAQTVGYIDIDVKKMNIDILAFPGHKSLFGLQGTGGLYVSKEIDLLPLKEGGTGSNSSSLLQPSFMPDKLESGTMNTPGIIGLSEGVNFLFTENLIKIREHEIALIKYLTEELLKLPFINIYGELDAPKKTPVISFNVEGFDSSEMGAFLSQHNICVRTGYHCAPMIHKIIGTDKRGTIRISPGYFNCFKDVENFIDTIIQIFNMHF</sequence>
<dbReference type="Proteomes" id="UP000037043">
    <property type="component" value="Unassembled WGS sequence"/>
</dbReference>
<dbReference type="Gene3D" id="3.90.1150.10">
    <property type="entry name" value="Aspartate Aminotransferase, domain 1"/>
    <property type="match status" value="1"/>
</dbReference>
<comment type="cofactor">
    <cofactor evidence="1">
        <name>pyridoxal 5'-phosphate</name>
        <dbReference type="ChEBI" id="CHEBI:597326"/>
    </cofactor>
</comment>
<dbReference type="EC" id="2.8.1.7" evidence="3"/>
<evidence type="ECO:0000256" key="2">
    <source>
        <dbReference type="ARBA" id="ARBA00010447"/>
    </source>
</evidence>
<dbReference type="RefSeq" id="WP_052221011.1">
    <property type="nucleotide sequence ID" value="NZ_LHUR01000018.1"/>
</dbReference>
<name>A0A0L6ZBB2_9CLOT</name>
<gene>
    <name evidence="8" type="primary">sufS</name>
    <name evidence="8" type="ORF">CLHOM_14550</name>
</gene>
<dbReference type="EMBL" id="LHUR01000018">
    <property type="protein sequence ID" value="KOA20250.1"/>
    <property type="molecule type" value="Genomic_DNA"/>
</dbReference>
<dbReference type="STRING" id="36844.SAMN04488501_11115"/>
<dbReference type="PIRSF" id="PIRSF005572">
    <property type="entry name" value="NifS"/>
    <property type="match status" value="1"/>
</dbReference>
<dbReference type="InterPro" id="IPR015422">
    <property type="entry name" value="PyrdxlP-dep_Trfase_small"/>
</dbReference>
<proteinExistence type="inferred from homology"/>
<accession>A0A0L6ZBB2</accession>
<dbReference type="InterPro" id="IPR016454">
    <property type="entry name" value="Cysteine_dSase"/>
</dbReference>
<dbReference type="InterPro" id="IPR015421">
    <property type="entry name" value="PyrdxlP-dep_Trfase_major"/>
</dbReference>
<dbReference type="GO" id="GO:0006534">
    <property type="term" value="P:cysteine metabolic process"/>
    <property type="evidence" value="ECO:0007669"/>
    <property type="project" value="InterPro"/>
</dbReference>
<evidence type="ECO:0000256" key="6">
    <source>
        <dbReference type="ARBA" id="ARBA00050776"/>
    </source>
</evidence>
<evidence type="ECO:0000313" key="8">
    <source>
        <dbReference type="EMBL" id="KOA20250.1"/>
    </source>
</evidence>